<name>A0A9X1YE55_9PROT</name>
<dbReference type="InterPro" id="IPR011047">
    <property type="entry name" value="Quinoprotein_ADH-like_sf"/>
</dbReference>
<comment type="caution">
    <text evidence="2">The sequence shown here is derived from an EMBL/GenBank/DDBJ whole genome shotgun (WGS) entry which is preliminary data.</text>
</comment>
<dbReference type="AlphaFoldDB" id="A0A9X1YE55"/>
<dbReference type="InterPro" id="IPR015943">
    <property type="entry name" value="WD40/YVTN_repeat-like_dom_sf"/>
</dbReference>
<dbReference type="GO" id="GO:0004197">
    <property type="term" value="F:cysteine-type endopeptidase activity"/>
    <property type="evidence" value="ECO:0007669"/>
    <property type="project" value="InterPro"/>
</dbReference>
<accession>A0A9X1YE55</accession>
<gene>
    <name evidence="2" type="ORF">M0638_27365</name>
</gene>
<keyword evidence="3" id="KW-1185">Reference proteome</keyword>
<dbReference type="Gene3D" id="2.130.10.10">
    <property type="entry name" value="YVTN repeat-like/Quinoprotein amine dehydrogenase"/>
    <property type="match status" value="1"/>
</dbReference>
<dbReference type="EMBL" id="JALPRX010000176">
    <property type="protein sequence ID" value="MCK8788080.1"/>
    <property type="molecule type" value="Genomic_DNA"/>
</dbReference>
<proteinExistence type="predicted"/>
<protein>
    <submittedName>
        <fullName evidence="2">Caspase family protein</fullName>
    </submittedName>
</protein>
<evidence type="ECO:0000313" key="3">
    <source>
        <dbReference type="Proteomes" id="UP001139516"/>
    </source>
</evidence>
<dbReference type="SUPFAM" id="SSF50998">
    <property type="entry name" value="Quinoprotein alcohol dehydrogenase-like"/>
    <property type="match status" value="1"/>
</dbReference>
<dbReference type="InterPro" id="IPR011600">
    <property type="entry name" value="Pept_C14_caspase"/>
</dbReference>
<evidence type="ECO:0000313" key="2">
    <source>
        <dbReference type="EMBL" id="MCK8788080.1"/>
    </source>
</evidence>
<sequence length="506" mass="54832">MPPWTWTGILADFRDQESTLRVSTSGSVVEFGYALNGNNPARFDLDRLSLEPNFKPDSNTALPRQQGLSIEGWNETQAPTLNGMPLSLEGFEKSHCLALNPAGDRFVLGTGLSLRAFDARGTSLWRWPVPGAIWAVNVTGDGRLVVAACGDGTIRWHRMDDGREILTFMPLQNRRDWVAWTPEGFYAASPGAHGVLRWHVNQPNWQPAREYAVADIPGFYRPEAIKLVLQEMETPRAIGLAILAEQRETVRLLTNSRLPPGVKLHLMAVGVSRYDAVHLRLNFAQQDARDVASALASTQGGLWVTGSRQYLADEDASRTAIRRGLDTLRGAITGADDLAIVHFSGHGAMVDGELYLLPHDVQVGDAVALKDSALPMAAFRAELMRIAERGRVLVLLDACYSGGASLDGQAREVPSSILSTALAAANISVLTSSSASQTSRESPAWQHGAFTAAFLEALSGADGNHDGLISATELAAYIDRRVRALTGDAQKPAMELRFDGTLFAAR</sequence>
<reference evidence="2" key="1">
    <citation type="submission" date="2022-04" db="EMBL/GenBank/DDBJ databases">
        <title>Roseomonas acroporae sp. nov., isolated from coral Acropora digitifera.</title>
        <authorList>
            <person name="Sun H."/>
        </authorList>
    </citation>
    <scope>NUCLEOTIDE SEQUENCE</scope>
    <source>
        <strain evidence="2">NAR14</strain>
    </source>
</reference>
<evidence type="ECO:0000259" key="1">
    <source>
        <dbReference type="Pfam" id="PF00656"/>
    </source>
</evidence>
<dbReference type="InterPro" id="IPR018247">
    <property type="entry name" value="EF_Hand_1_Ca_BS"/>
</dbReference>
<dbReference type="Proteomes" id="UP001139516">
    <property type="component" value="Unassembled WGS sequence"/>
</dbReference>
<dbReference type="Gene3D" id="3.40.50.1460">
    <property type="match status" value="1"/>
</dbReference>
<dbReference type="PROSITE" id="PS00018">
    <property type="entry name" value="EF_HAND_1"/>
    <property type="match status" value="1"/>
</dbReference>
<dbReference type="RefSeq" id="WP_248670122.1">
    <property type="nucleotide sequence ID" value="NZ_JALPRX010000176.1"/>
</dbReference>
<dbReference type="Pfam" id="PF00656">
    <property type="entry name" value="Peptidase_C14"/>
    <property type="match status" value="1"/>
</dbReference>
<feature type="domain" description="Peptidase C14 caspase" evidence="1">
    <location>
        <begin position="269"/>
        <end position="495"/>
    </location>
</feature>
<dbReference type="GO" id="GO:0006508">
    <property type="term" value="P:proteolysis"/>
    <property type="evidence" value="ECO:0007669"/>
    <property type="project" value="InterPro"/>
</dbReference>
<organism evidence="2 3">
    <name type="scientific">Roseomonas acroporae</name>
    <dbReference type="NCBI Taxonomy" id="2937791"/>
    <lineage>
        <taxon>Bacteria</taxon>
        <taxon>Pseudomonadati</taxon>
        <taxon>Pseudomonadota</taxon>
        <taxon>Alphaproteobacteria</taxon>
        <taxon>Acetobacterales</taxon>
        <taxon>Roseomonadaceae</taxon>
        <taxon>Roseomonas</taxon>
    </lineage>
</organism>